<protein>
    <submittedName>
        <fullName evidence="7">FAD-dependent urate hydroxylase</fullName>
    </submittedName>
</protein>
<evidence type="ECO:0000313" key="8">
    <source>
        <dbReference type="Proteomes" id="UP000253495"/>
    </source>
</evidence>
<dbReference type="EMBL" id="QPJC01000001">
    <property type="protein sequence ID" value="RCW46986.1"/>
    <property type="molecule type" value="Genomic_DNA"/>
</dbReference>
<proteinExistence type="predicted"/>
<dbReference type="Gene3D" id="3.50.50.60">
    <property type="entry name" value="FAD/NAD(P)-binding domain"/>
    <property type="match status" value="1"/>
</dbReference>
<accession>A0A368VXQ4</accession>
<evidence type="ECO:0000256" key="3">
    <source>
        <dbReference type="ARBA" id="ARBA00022827"/>
    </source>
</evidence>
<dbReference type="InterPro" id="IPR002938">
    <property type="entry name" value="FAD-bd"/>
</dbReference>
<dbReference type="Pfam" id="PF01494">
    <property type="entry name" value="FAD_binding_3"/>
    <property type="match status" value="1"/>
</dbReference>
<comment type="cofactor">
    <cofactor evidence="1">
        <name>FAD</name>
        <dbReference type="ChEBI" id="CHEBI:57692"/>
    </cofactor>
</comment>
<reference evidence="7 8" key="1">
    <citation type="submission" date="2018-07" db="EMBL/GenBank/DDBJ databases">
        <title>Genomic Encyclopedia of Type Strains, Phase III (KMG-III): the genomes of soil and plant-associated and newly described type strains.</title>
        <authorList>
            <person name="Whitman W."/>
        </authorList>
    </citation>
    <scope>NUCLEOTIDE SEQUENCE [LARGE SCALE GENOMIC DNA]</scope>
    <source>
        <strain evidence="7 8">CECT 8575</strain>
    </source>
</reference>
<dbReference type="PANTHER" id="PTHR13789:SF318">
    <property type="entry name" value="GERANYLGERANYL DIPHOSPHATE REDUCTASE"/>
    <property type="match status" value="1"/>
</dbReference>
<feature type="domain" description="FAD-binding" evidence="6">
    <location>
        <begin position="17"/>
        <end position="349"/>
    </location>
</feature>
<evidence type="ECO:0000256" key="5">
    <source>
        <dbReference type="ARBA" id="ARBA00023033"/>
    </source>
</evidence>
<dbReference type="Proteomes" id="UP000253495">
    <property type="component" value="Unassembled WGS sequence"/>
</dbReference>
<dbReference type="PANTHER" id="PTHR13789">
    <property type="entry name" value="MONOOXYGENASE"/>
    <property type="match status" value="1"/>
</dbReference>
<comment type="caution">
    <text evidence="7">The sequence shown here is derived from an EMBL/GenBank/DDBJ whole genome shotgun (WGS) entry which is preliminary data.</text>
</comment>
<keyword evidence="3" id="KW-0274">FAD</keyword>
<evidence type="ECO:0000256" key="2">
    <source>
        <dbReference type="ARBA" id="ARBA00022630"/>
    </source>
</evidence>
<dbReference type="InterPro" id="IPR050493">
    <property type="entry name" value="FAD-dep_Monooxygenase_BioMet"/>
</dbReference>
<gene>
    <name evidence="7" type="ORF">DFQ14_101329</name>
</gene>
<evidence type="ECO:0000256" key="1">
    <source>
        <dbReference type="ARBA" id="ARBA00001974"/>
    </source>
</evidence>
<name>A0A368VXQ4_9ACTN</name>
<organism evidence="7 8">
    <name type="scientific">Halopolyspora algeriensis</name>
    <dbReference type="NCBI Taxonomy" id="1500506"/>
    <lineage>
        <taxon>Bacteria</taxon>
        <taxon>Bacillati</taxon>
        <taxon>Actinomycetota</taxon>
        <taxon>Actinomycetes</taxon>
        <taxon>Actinomycetes incertae sedis</taxon>
        <taxon>Halopolyspora</taxon>
    </lineage>
</organism>
<dbReference type="AlphaFoldDB" id="A0A368VXQ4"/>
<keyword evidence="8" id="KW-1185">Reference proteome</keyword>
<dbReference type="GO" id="GO:0071949">
    <property type="term" value="F:FAD binding"/>
    <property type="evidence" value="ECO:0007669"/>
    <property type="project" value="InterPro"/>
</dbReference>
<evidence type="ECO:0000256" key="4">
    <source>
        <dbReference type="ARBA" id="ARBA00023002"/>
    </source>
</evidence>
<dbReference type="InterPro" id="IPR036188">
    <property type="entry name" value="FAD/NAD-bd_sf"/>
</dbReference>
<evidence type="ECO:0000259" key="6">
    <source>
        <dbReference type="Pfam" id="PF01494"/>
    </source>
</evidence>
<keyword evidence="5" id="KW-0503">Monooxygenase</keyword>
<dbReference type="SUPFAM" id="SSF51905">
    <property type="entry name" value="FAD/NAD(P)-binding domain"/>
    <property type="match status" value="1"/>
</dbReference>
<keyword evidence="4" id="KW-0560">Oxidoreductase</keyword>
<evidence type="ECO:0000313" key="7">
    <source>
        <dbReference type="EMBL" id="RCW46986.1"/>
    </source>
</evidence>
<sequence length="395" mass="43129">MRRITWRVRSTGWMETMRVLVIGGGIGGLAVAKGLLGRGHHVRVYEHADALREGGAGVTIWSNGTAALRDLGVSLEGIGRRLHSLRSLTGNGRLLWEADLDEVTERLGAPTVETPRRALITRLADTLPAGTVRFGRRCVDVREYPDRVVADFADGSSAEGDVLVGADGQRSVVRRKVLGGEPARLTGWASWQGLTYSDLPLAHGYQTLNIAGRDGHCGLIPAGNGLLHWWFDTPWSEGHPDLSVADLRNLFDGWPEPVGALLSTVTDNDLGFFPHIRHQVPRVWGGPRTTLLGDAVHAMPPAVAQAANQTLEDAWLLSSLLTDVEGIPTSRLRRYERERRPRVAKVSRQAALTSAQRRTPLQRLGRFPKWVATRTQVVSLRSGSNVLTPARVGIA</sequence>
<dbReference type="GO" id="GO:0004497">
    <property type="term" value="F:monooxygenase activity"/>
    <property type="evidence" value="ECO:0007669"/>
    <property type="project" value="UniProtKB-KW"/>
</dbReference>
<dbReference type="PRINTS" id="PR00420">
    <property type="entry name" value="RNGMNOXGNASE"/>
</dbReference>
<keyword evidence="2" id="KW-0285">Flavoprotein</keyword>